<dbReference type="Gene3D" id="3.40.50.1820">
    <property type="entry name" value="alpha/beta hydrolase"/>
    <property type="match status" value="1"/>
</dbReference>
<evidence type="ECO:0000256" key="5">
    <source>
        <dbReference type="ARBA" id="ARBA00050608"/>
    </source>
</evidence>
<keyword evidence="21" id="KW-1185">Reference proteome</keyword>
<evidence type="ECO:0000256" key="11">
    <source>
        <dbReference type="ARBA" id="ARBA00052600"/>
    </source>
</evidence>
<dbReference type="SUPFAM" id="SSF53474">
    <property type="entry name" value="alpha/beta-Hydrolases"/>
    <property type="match status" value="1"/>
</dbReference>
<name>A0A6P5RXB3_PRUAV</name>
<evidence type="ECO:0000256" key="7">
    <source>
        <dbReference type="ARBA" id="ARBA00051735"/>
    </source>
</evidence>
<dbReference type="PANTHER" id="PTHR10992">
    <property type="entry name" value="METHYLESTERASE FAMILY MEMBER"/>
    <property type="match status" value="1"/>
</dbReference>
<comment type="catalytic activity">
    <reaction evidence="8">
        <text>acrolein + hydrogen cyanide = (2S)-2-hydroxybut-3-enenitrile</text>
        <dbReference type="Rhea" id="RHEA:77411"/>
        <dbReference type="ChEBI" id="CHEBI:15368"/>
        <dbReference type="ChEBI" id="CHEBI:18407"/>
        <dbReference type="ChEBI" id="CHEBI:197356"/>
    </reaction>
</comment>
<gene>
    <name evidence="22 23" type="primary">LOC110752981</name>
</gene>
<comment type="catalytic activity">
    <reaction evidence="2">
        <text>a monosubstituted aliphatic (S)-hydroxynitrile = an aldehyde + hydrogen cyanide</text>
        <dbReference type="Rhea" id="RHEA:56588"/>
        <dbReference type="ChEBI" id="CHEBI:17478"/>
        <dbReference type="ChEBI" id="CHEBI:18407"/>
        <dbReference type="ChEBI" id="CHEBI:140596"/>
        <dbReference type="EC" id="4.1.2.47"/>
    </reaction>
</comment>
<dbReference type="InterPro" id="IPR000073">
    <property type="entry name" value="AB_hydrolase_1"/>
</dbReference>
<dbReference type="GO" id="GO:0080032">
    <property type="term" value="F:methyl jasmonate esterase activity"/>
    <property type="evidence" value="ECO:0007669"/>
    <property type="project" value="TreeGrafter"/>
</dbReference>
<evidence type="ECO:0000256" key="17">
    <source>
        <dbReference type="ARBA" id="ARBA00076040"/>
    </source>
</evidence>
<comment type="catalytic activity">
    <reaction evidence="3">
        <text>2-hydroxy-2-methylpropanenitrile = acetone + hydrogen cyanide</text>
        <dbReference type="Rhea" id="RHEA:11932"/>
        <dbReference type="ChEBI" id="CHEBI:15347"/>
        <dbReference type="ChEBI" id="CHEBI:15348"/>
        <dbReference type="ChEBI" id="CHEBI:18407"/>
    </reaction>
    <physiologicalReaction direction="left-to-right" evidence="3">
        <dbReference type="Rhea" id="RHEA:11933"/>
    </physiologicalReaction>
</comment>
<comment type="similarity">
    <text evidence="14">Belongs to the AB hydrolase superfamily. Hydroxynitrile lyase family.</text>
</comment>
<evidence type="ECO:0000256" key="8">
    <source>
        <dbReference type="ARBA" id="ARBA00051977"/>
    </source>
</evidence>
<dbReference type="GO" id="GO:0009694">
    <property type="term" value="P:jasmonic acid metabolic process"/>
    <property type="evidence" value="ECO:0007669"/>
    <property type="project" value="TreeGrafter"/>
</dbReference>
<dbReference type="PANTHER" id="PTHR10992:SF1066">
    <property type="entry name" value="METHYL JASMONATE ESTERASE 1"/>
    <property type="match status" value="1"/>
</dbReference>
<evidence type="ECO:0000256" key="12">
    <source>
        <dbReference type="ARBA" id="ARBA00052609"/>
    </source>
</evidence>
<evidence type="ECO:0000256" key="6">
    <source>
        <dbReference type="ARBA" id="ARBA00051647"/>
    </source>
</evidence>
<evidence type="ECO:0000256" key="19">
    <source>
        <dbReference type="ARBA" id="ARBA00079794"/>
    </source>
</evidence>
<evidence type="ECO:0000256" key="13">
    <source>
        <dbReference type="ARBA" id="ARBA00052826"/>
    </source>
</evidence>
<comment type="catalytic activity">
    <reaction evidence="11">
        <text>2,2-dimethylpropanal + hydrogen cyanide = (2S)-2-hydroxy-3,3-dimethylbutanenitrile</text>
        <dbReference type="Rhea" id="RHEA:77407"/>
        <dbReference type="ChEBI" id="CHEBI:18407"/>
        <dbReference type="ChEBI" id="CHEBI:141557"/>
        <dbReference type="ChEBI" id="CHEBI:197355"/>
    </reaction>
</comment>
<dbReference type="KEGG" id="pavi:110752981"/>
<feature type="domain" description="AB hydrolase-1" evidence="20">
    <location>
        <begin position="38"/>
        <end position="273"/>
    </location>
</feature>
<dbReference type="GO" id="GO:0047606">
    <property type="term" value="F:(S)-hydroxynitrile lyase activity"/>
    <property type="evidence" value="ECO:0007669"/>
    <property type="project" value="UniProtKB-EC"/>
</dbReference>
<evidence type="ECO:0000313" key="22">
    <source>
        <dbReference type="RefSeq" id="XP_021809460.1"/>
    </source>
</evidence>
<dbReference type="Proteomes" id="UP000515124">
    <property type="component" value="Unplaced"/>
</dbReference>
<comment type="catalytic activity">
    <reaction evidence="13">
        <text>an aromatic (S)-hydroxynitrile = an aromatic aldehyde + hydrogen cyanide</text>
        <dbReference type="Rhea" id="RHEA:54660"/>
        <dbReference type="ChEBI" id="CHEBI:18407"/>
        <dbReference type="ChEBI" id="CHEBI:33855"/>
        <dbReference type="ChEBI" id="CHEBI:138306"/>
        <dbReference type="EC" id="4.1.2.47"/>
    </reaction>
</comment>
<comment type="catalytic activity">
    <reaction evidence="4">
        <text>benzaldehyde + hydrogen cyanide = (S)-mandelonitrile</text>
        <dbReference type="Rhea" id="RHEA:77427"/>
        <dbReference type="ChEBI" id="CHEBI:17169"/>
        <dbReference type="ChEBI" id="CHEBI:18407"/>
        <dbReference type="ChEBI" id="CHEBI:36941"/>
    </reaction>
</comment>
<comment type="catalytic activity">
    <reaction evidence="6">
        <text>butan-2-one + hydrogen cyanide = 2-hydroxy-2-methylbutanenitrile</text>
        <dbReference type="Rhea" id="RHEA:77467"/>
        <dbReference type="ChEBI" id="CHEBI:18407"/>
        <dbReference type="ChEBI" id="CHEBI:28398"/>
        <dbReference type="ChEBI" id="CHEBI:60954"/>
    </reaction>
    <physiologicalReaction direction="right-to-left" evidence="6">
        <dbReference type="Rhea" id="RHEA:77469"/>
    </physiologicalReaction>
</comment>
<dbReference type="Pfam" id="PF12697">
    <property type="entry name" value="Abhydrolase_6"/>
    <property type="match status" value="1"/>
</dbReference>
<evidence type="ECO:0000256" key="9">
    <source>
        <dbReference type="ARBA" id="ARBA00052033"/>
    </source>
</evidence>
<evidence type="ECO:0000259" key="20">
    <source>
        <dbReference type="Pfam" id="PF12697"/>
    </source>
</evidence>
<dbReference type="GO" id="GO:0080031">
    <property type="term" value="F:methyl salicylate esterase activity"/>
    <property type="evidence" value="ECO:0007669"/>
    <property type="project" value="TreeGrafter"/>
</dbReference>
<dbReference type="EC" id="4.1.2.47" evidence="15"/>
<comment type="catalytic activity">
    <reaction evidence="7">
        <text>a disubstituted aliphatic (S)-hydroxynitrile = a ketone + hydrogen cyanide</text>
        <dbReference type="Rhea" id="RHEA:56592"/>
        <dbReference type="ChEBI" id="CHEBI:17087"/>
        <dbReference type="ChEBI" id="CHEBI:18407"/>
        <dbReference type="ChEBI" id="CHEBI:140597"/>
        <dbReference type="EC" id="4.1.2.47"/>
    </reaction>
</comment>
<dbReference type="InterPro" id="IPR045889">
    <property type="entry name" value="MES/HNL"/>
</dbReference>
<dbReference type="GO" id="GO:0009696">
    <property type="term" value="P:salicylic acid metabolic process"/>
    <property type="evidence" value="ECO:0007669"/>
    <property type="project" value="TreeGrafter"/>
</dbReference>
<evidence type="ECO:0000256" key="14">
    <source>
        <dbReference type="ARBA" id="ARBA00060885"/>
    </source>
</evidence>
<accession>A0A6P5RXB3</accession>
<organism evidence="21 22">
    <name type="scientific">Prunus avium</name>
    <name type="common">Cherry</name>
    <name type="synonym">Cerasus avium</name>
    <dbReference type="NCBI Taxonomy" id="42229"/>
    <lineage>
        <taxon>Eukaryota</taxon>
        <taxon>Viridiplantae</taxon>
        <taxon>Streptophyta</taxon>
        <taxon>Embryophyta</taxon>
        <taxon>Tracheophyta</taxon>
        <taxon>Spermatophyta</taxon>
        <taxon>Magnoliopsida</taxon>
        <taxon>eudicotyledons</taxon>
        <taxon>Gunneridae</taxon>
        <taxon>Pentapetalae</taxon>
        <taxon>rosids</taxon>
        <taxon>fabids</taxon>
        <taxon>Rosales</taxon>
        <taxon>Rosaceae</taxon>
        <taxon>Amygdaloideae</taxon>
        <taxon>Amygdaleae</taxon>
        <taxon>Prunus</taxon>
    </lineage>
</organism>
<dbReference type="InterPro" id="IPR029058">
    <property type="entry name" value="AB_hydrolase_fold"/>
</dbReference>
<evidence type="ECO:0000256" key="10">
    <source>
        <dbReference type="ARBA" id="ARBA00052511"/>
    </source>
</evidence>
<comment type="catalytic activity">
    <reaction evidence="12">
        <text>cyclohexanecarbaldehyde + hydrogen cyanide = (2S)-2-cyclohexyl-2-hydroxyacetonitrile</text>
        <dbReference type="Rhea" id="RHEA:77423"/>
        <dbReference type="ChEBI" id="CHEBI:18407"/>
        <dbReference type="ChEBI" id="CHEBI:197359"/>
        <dbReference type="ChEBI" id="CHEBI:197360"/>
    </reaction>
</comment>
<evidence type="ECO:0000256" key="15">
    <source>
        <dbReference type="ARBA" id="ARBA00066572"/>
    </source>
</evidence>
<comment type="catalytic activity">
    <reaction evidence="10">
        <text>3-formylthiophene + hydrogen cyanide = (2S)-2-hydroxy-2-(thiophen-3-yl)acetonitrile</text>
        <dbReference type="Rhea" id="RHEA:77459"/>
        <dbReference type="ChEBI" id="CHEBI:18407"/>
        <dbReference type="ChEBI" id="CHEBI:87611"/>
        <dbReference type="ChEBI" id="CHEBI:197333"/>
    </reaction>
</comment>
<dbReference type="AlphaFoldDB" id="A0A6P5RXB3"/>
<proteinExistence type="inferred from homology"/>
<evidence type="ECO:0000313" key="21">
    <source>
        <dbReference type="Proteomes" id="UP000515124"/>
    </source>
</evidence>
<reference evidence="22 23" key="1">
    <citation type="submission" date="2025-04" db="UniProtKB">
        <authorList>
            <consortium name="RefSeq"/>
        </authorList>
    </citation>
    <scope>IDENTIFICATION</scope>
</reference>
<dbReference type="FunFam" id="3.40.50.1820:FF:000051">
    <property type="entry name" value="(S)-hydroxynitrile lyase"/>
    <property type="match status" value="1"/>
</dbReference>
<protein>
    <recommendedName>
        <fullName evidence="16">(S)-hydroxynitrile lyase</fullName>
        <ecNumber evidence="15">4.1.2.47</ecNumber>
    </recommendedName>
    <alternativeName>
        <fullName evidence="17">2-hydroxy-2-methylpropanenitrile lyase</fullName>
    </alternativeName>
    <alternativeName>
        <fullName evidence="18">Acetone cyanohydrin lyase</fullName>
    </alternativeName>
    <alternativeName>
        <fullName evidence="19">Hydroxynitrile lyase</fullName>
    </alternativeName>
</protein>
<sequence>MIYICQEKRPKTLEFLVSLCSLRMCSRSPNPEAQKKHFVLIHGAGHGAWCWYKLSALLISAGHHVTALDLAASGDNPKLINQVHCLADYVEPLIEFMESLPPEDRVILVGHSMGGASISIAMERFPEKLSVAVFATAVMPGPTLSYLTLVKQVVRRLEIKDSEYRYDKGPNNPPTSAIFGPQRLTSVLYQLSPPEDLALALSLLRYFPLFDEEIKLTKEKYGSVPRVYIVCDQDLTLGEDVQRWMIKENPPHEVKVINGSDHMPMFSKPQEFFSTLQEITEKYS</sequence>
<dbReference type="RefSeq" id="XP_021809460.1">
    <property type="nucleotide sequence ID" value="XM_021953768.1"/>
</dbReference>
<comment type="catalytic activity">
    <reaction evidence="5">
        <text>formylthiophene + hydrogen cyanide = (2R)-2-hydroxy-2-(thiophen-2-yl)acetonitrile</text>
        <dbReference type="Rhea" id="RHEA:77455"/>
        <dbReference type="ChEBI" id="CHEBI:18407"/>
        <dbReference type="ChEBI" id="CHEBI:87301"/>
        <dbReference type="ChEBI" id="CHEBI:197332"/>
    </reaction>
</comment>
<evidence type="ECO:0000313" key="23">
    <source>
        <dbReference type="RefSeq" id="XP_021809461.1"/>
    </source>
</evidence>
<evidence type="ECO:0000256" key="3">
    <source>
        <dbReference type="ARBA" id="ARBA00050262"/>
    </source>
</evidence>
<evidence type="ECO:0000256" key="16">
    <source>
        <dbReference type="ARBA" id="ARBA00069221"/>
    </source>
</evidence>
<dbReference type="RefSeq" id="XP_021809461.1">
    <property type="nucleotide sequence ID" value="XM_021953769.1"/>
</dbReference>
<dbReference type="GeneID" id="110752981"/>
<evidence type="ECO:0000256" key="2">
    <source>
        <dbReference type="ARBA" id="ARBA00050241"/>
    </source>
</evidence>
<dbReference type="GO" id="GO:0080030">
    <property type="term" value="F:methyl indole-3-acetate esterase activity"/>
    <property type="evidence" value="ECO:0007669"/>
    <property type="project" value="TreeGrafter"/>
</dbReference>
<evidence type="ECO:0000256" key="1">
    <source>
        <dbReference type="ARBA" id="ARBA00050104"/>
    </source>
</evidence>
<comment type="catalytic activity">
    <reaction evidence="9">
        <text>2-methylpropanal + hydrogen cyanide = (2S)-2-hydroxy-3-methylbutanenitrile</text>
        <dbReference type="Rhea" id="RHEA:77403"/>
        <dbReference type="ChEBI" id="CHEBI:18407"/>
        <dbReference type="ChEBI" id="CHEBI:48943"/>
        <dbReference type="ChEBI" id="CHEBI:197354"/>
    </reaction>
</comment>
<evidence type="ECO:0000256" key="4">
    <source>
        <dbReference type="ARBA" id="ARBA00050358"/>
    </source>
</evidence>
<evidence type="ECO:0000256" key="18">
    <source>
        <dbReference type="ARBA" id="ARBA00078291"/>
    </source>
</evidence>
<comment type="catalytic activity">
    <reaction evidence="1">
        <text>4-methoxybenzaldehyde + hydrogen cyanide = (2S)-2-hydroxy-2-(4-methoxyphenyl)acetonitrile</text>
        <dbReference type="Rhea" id="RHEA:77447"/>
        <dbReference type="ChEBI" id="CHEBI:18407"/>
        <dbReference type="ChEBI" id="CHEBI:28235"/>
        <dbReference type="ChEBI" id="CHEBI:197328"/>
    </reaction>
</comment>